<gene>
    <name evidence="1" type="ORF">EDD18DRAFT_1312987</name>
</gene>
<dbReference type="AlphaFoldDB" id="A0AA39P2Y5"/>
<dbReference type="Gene3D" id="3.60.10.10">
    <property type="entry name" value="Endonuclease/exonuclease/phosphatase"/>
    <property type="match status" value="1"/>
</dbReference>
<reference evidence="1" key="1">
    <citation type="submission" date="2023-06" db="EMBL/GenBank/DDBJ databases">
        <authorList>
            <consortium name="Lawrence Berkeley National Laboratory"/>
            <person name="Ahrendt S."/>
            <person name="Sahu N."/>
            <person name="Indic B."/>
            <person name="Wong-Bajracharya J."/>
            <person name="Merenyi Z."/>
            <person name="Ke H.-M."/>
            <person name="Monk M."/>
            <person name="Kocsube S."/>
            <person name="Drula E."/>
            <person name="Lipzen A."/>
            <person name="Balint B."/>
            <person name="Henrissat B."/>
            <person name="Andreopoulos B."/>
            <person name="Martin F.M."/>
            <person name="Harder C.B."/>
            <person name="Rigling D."/>
            <person name="Ford K.L."/>
            <person name="Foster G.D."/>
            <person name="Pangilinan J."/>
            <person name="Papanicolaou A."/>
            <person name="Barry K."/>
            <person name="LaButti K."/>
            <person name="Viragh M."/>
            <person name="Koriabine M."/>
            <person name="Yan M."/>
            <person name="Riley R."/>
            <person name="Champramary S."/>
            <person name="Plett K.L."/>
            <person name="Tsai I.J."/>
            <person name="Slot J."/>
            <person name="Sipos G."/>
            <person name="Plett J."/>
            <person name="Nagy L.G."/>
            <person name="Grigoriev I.V."/>
        </authorList>
    </citation>
    <scope>NUCLEOTIDE SEQUENCE</scope>
    <source>
        <strain evidence="1">HWK02</strain>
    </source>
</reference>
<proteinExistence type="predicted"/>
<name>A0AA39P2Y5_9AGAR</name>
<keyword evidence="2" id="KW-1185">Reference proteome</keyword>
<dbReference type="EMBL" id="JAUEPU010000124">
    <property type="protein sequence ID" value="KAK0476583.1"/>
    <property type="molecule type" value="Genomic_DNA"/>
</dbReference>
<comment type="caution">
    <text evidence="1">The sequence shown here is derived from an EMBL/GenBank/DDBJ whole genome shotgun (WGS) entry which is preliminary data.</text>
</comment>
<evidence type="ECO:0000313" key="1">
    <source>
        <dbReference type="EMBL" id="KAK0476583.1"/>
    </source>
</evidence>
<protein>
    <recommendedName>
        <fullName evidence="3">DNase I-like protein</fullName>
    </recommendedName>
</protein>
<accession>A0AA39P2Y5</accession>
<organism evidence="1 2">
    <name type="scientific">Armillaria luteobubalina</name>
    <dbReference type="NCBI Taxonomy" id="153913"/>
    <lineage>
        <taxon>Eukaryota</taxon>
        <taxon>Fungi</taxon>
        <taxon>Dikarya</taxon>
        <taxon>Basidiomycota</taxon>
        <taxon>Agaricomycotina</taxon>
        <taxon>Agaricomycetes</taxon>
        <taxon>Agaricomycetidae</taxon>
        <taxon>Agaricales</taxon>
        <taxon>Marasmiineae</taxon>
        <taxon>Physalacriaceae</taxon>
        <taxon>Armillaria</taxon>
    </lineage>
</organism>
<dbReference type="Proteomes" id="UP001175228">
    <property type="component" value="Unassembled WGS sequence"/>
</dbReference>
<dbReference type="InterPro" id="IPR036691">
    <property type="entry name" value="Endo/exonu/phosph_ase_sf"/>
</dbReference>
<evidence type="ECO:0000313" key="2">
    <source>
        <dbReference type="Proteomes" id="UP001175228"/>
    </source>
</evidence>
<sequence>MGMKASLKIAALNIHGLGNINTWHPDNKWNHVNQIMNTKRITILVVGEAHLNEERKTAIENMPRGRLRVLHSEDPVSPNARGVTIVLNKSLTEMENIVATEIIAGRALLVETCWHRNEKLSILGMYAPVNPVENARFWGDINEFFLNNPNTRKPDIMAGDMNVTEDPIDRFPAHQDYIPAVDSLDILPATGSQSRLDRIYWNIEKSGIPTDHNMVSVRYSTATAPQIGHGRWTMPLHIVRDRIVKGLAVTSDYGDSYGCLTHYKAAALQLY</sequence>
<dbReference type="SUPFAM" id="SSF56219">
    <property type="entry name" value="DNase I-like"/>
    <property type="match status" value="1"/>
</dbReference>
<evidence type="ECO:0008006" key="3">
    <source>
        <dbReference type="Google" id="ProtNLM"/>
    </source>
</evidence>